<dbReference type="GO" id="GO:0030837">
    <property type="term" value="P:negative regulation of actin filament polymerization"/>
    <property type="evidence" value="ECO:0007669"/>
    <property type="project" value="InterPro"/>
</dbReference>
<proteinExistence type="predicted"/>
<dbReference type="InterPro" id="IPR036770">
    <property type="entry name" value="Ankyrin_rpt-contain_sf"/>
</dbReference>
<evidence type="ECO:0000313" key="4">
    <source>
        <dbReference type="Proteomes" id="UP001219518"/>
    </source>
</evidence>
<dbReference type="InterPro" id="IPR047184">
    <property type="entry name" value="KANK1-4"/>
</dbReference>
<evidence type="ECO:0000313" key="3">
    <source>
        <dbReference type="EMBL" id="KAK3912257.1"/>
    </source>
</evidence>
<dbReference type="Pfam" id="PF13637">
    <property type="entry name" value="Ank_4"/>
    <property type="match status" value="2"/>
</dbReference>
<accession>A0AAE1H018</accession>
<dbReference type="PROSITE" id="PS50088">
    <property type="entry name" value="ANK_REPEAT"/>
    <property type="match status" value="3"/>
</dbReference>
<comment type="caution">
    <text evidence="3">The sequence shown here is derived from an EMBL/GenBank/DDBJ whole genome shotgun (WGS) entry which is preliminary data.</text>
</comment>
<dbReference type="SUPFAM" id="SSF48403">
    <property type="entry name" value="Ankyrin repeat"/>
    <property type="match status" value="1"/>
</dbReference>
<dbReference type="PROSITE" id="PS50297">
    <property type="entry name" value="ANK_REP_REGION"/>
    <property type="match status" value="3"/>
</dbReference>
<gene>
    <name evidence="3" type="ORF">KUF71_021827</name>
</gene>
<dbReference type="PRINTS" id="PR01415">
    <property type="entry name" value="ANKYRIN"/>
</dbReference>
<dbReference type="PANTHER" id="PTHR24168:SF21">
    <property type="entry name" value="KANK, ISOFORM D"/>
    <property type="match status" value="1"/>
</dbReference>
<dbReference type="SMART" id="SM00248">
    <property type="entry name" value="ANK"/>
    <property type="match status" value="4"/>
</dbReference>
<keyword evidence="4" id="KW-1185">Reference proteome</keyword>
<dbReference type="EMBL" id="JAHWGI010000292">
    <property type="protein sequence ID" value="KAK3912257.1"/>
    <property type="molecule type" value="Genomic_DNA"/>
</dbReference>
<dbReference type="Gene3D" id="1.25.40.20">
    <property type="entry name" value="Ankyrin repeat-containing domain"/>
    <property type="match status" value="1"/>
</dbReference>
<feature type="region of interest" description="Disordered" evidence="2">
    <location>
        <begin position="329"/>
        <end position="392"/>
    </location>
</feature>
<feature type="repeat" description="ANK" evidence="1">
    <location>
        <begin position="160"/>
        <end position="182"/>
    </location>
</feature>
<dbReference type="GO" id="GO:0005737">
    <property type="term" value="C:cytoplasm"/>
    <property type="evidence" value="ECO:0007669"/>
    <property type="project" value="TreeGrafter"/>
</dbReference>
<name>A0AAE1H018_9NEOP</name>
<dbReference type="AlphaFoldDB" id="A0AAE1H018"/>
<evidence type="ECO:0000256" key="1">
    <source>
        <dbReference type="PROSITE-ProRule" id="PRU00023"/>
    </source>
</evidence>
<evidence type="ECO:0000256" key="2">
    <source>
        <dbReference type="SAM" id="MobiDB-lite"/>
    </source>
</evidence>
<sequence>MENFCGSKPPEGGCGSRQAQGFYPLWQPTASVFHGNRRFADCDPIAQFDRFDPRTTIGLPLEYIILLLLCHLIRSEPSKEMRAALKVLDDHLQLRQTPPSARAGSVPQELRNAFSIVQLEWFKVSSTKSADPLEVEDYLDYFEYKSTPLLEYVINMTDNSGNTAMHYAVSHGNFDVVSVLLDSKVCNVDVINTAGYASVMLVSLAQVCTETHRHVVRRLFHLADVNQRAKQHGQTALMLAVSHGRLDTVRLLLEAGADVNIQDEDGSTALMCAAEHGHLDIIKLLLAQPDCDVTVVDHDGSTALSIAMEAGHRDIGVLLYAHEHFSPGSSPYNSLKRRRARSVTPTAATRPLSGQGLPGGAGAGAAATRSTPPPVRRAATTLGNTHSHRSKP</sequence>
<keyword evidence="1" id="KW-0040">ANK repeat</keyword>
<protein>
    <submittedName>
        <fullName evidence="3">KN motif and ankyrin repeat domain-containing protein 1</fullName>
    </submittedName>
</protein>
<dbReference type="Proteomes" id="UP001219518">
    <property type="component" value="Unassembled WGS sequence"/>
</dbReference>
<dbReference type="InterPro" id="IPR002110">
    <property type="entry name" value="Ankyrin_rpt"/>
</dbReference>
<reference evidence="3" key="2">
    <citation type="journal article" date="2023" name="BMC Genomics">
        <title>Pest status, molecular evolution, and epigenetic factors derived from the genome assembly of Frankliniella fusca, a thysanopteran phytovirus vector.</title>
        <authorList>
            <person name="Catto M.A."/>
            <person name="Labadie P.E."/>
            <person name="Jacobson A.L."/>
            <person name="Kennedy G.G."/>
            <person name="Srinivasan R."/>
            <person name="Hunt B.G."/>
        </authorList>
    </citation>
    <scope>NUCLEOTIDE SEQUENCE</scope>
    <source>
        <strain evidence="3">PL_HMW_Pooled</strain>
    </source>
</reference>
<dbReference type="FunFam" id="1.25.40.20:FF:000243">
    <property type="entry name" value="Uncharacterized protein, isoform D"/>
    <property type="match status" value="1"/>
</dbReference>
<dbReference type="GO" id="GO:0005856">
    <property type="term" value="C:cytoskeleton"/>
    <property type="evidence" value="ECO:0007669"/>
    <property type="project" value="TreeGrafter"/>
</dbReference>
<organism evidence="3 4">
    <name type="scientific">Frankliniella fusca</name>
    <dbReference type="NCBI Taxonomy" id="407009"/>
    <lineage>
        <taxon>Eukaryota</taxon>
        <taxon>Metazoa</taxon>
        <taxon>Ecdysozoa</taxon>
        <taxon>Arthropoda</taxon>
        <taxon>Hexapoda</taxon>
        <taxon>Insecta</taxon>
        <taxon>Pterygota</taxon>
        <taxon>Neoptera</taxon>
        <taxon>Paraneoptera</taxon>
        <taxon>Thysanoptera</taxon>
        <taxon>Terebrantia</taxon>
        <taxon>Thripoidea</taxon>
        <taxon>Thripidae</taxon>
        <taxon>Frankliniella</taxon>
    </lineage>
</organism>
<dbReference type="PANTHER" id="PTHR24168">
    <property type="entry name" value="KN MOTIF AND ANKYRIN REPEAT DOMAIN-CONTAINING"/>
    <property type="match status" value="1"/>
</dbReference>
<feature type="repeat" description="ANK" evidence="1">
    <location>
        <begin position="232"/>
        <end position="264"/>
    </location>
</feature>
<reference evidence="3" key="1">
    <citation type="submission" date="2021-07" db="EMBL/GenBank/DDBJ databases">
        <authorList>
            <person name="Catto M.A."/>
            <person name="Jacobson A."/>
            <person name="Kennedy G."/>
            <person name="Labadie P."/>
            <person name="Hunt B.G."/>
            <person name="Srinivasan R."/>
        </authorList>
    </citation>
    <scope>NUCLEOTIDE SEQUENCE</scope>
    <source>
        <strain evidence="3">PL_HMW_Pooled</strain>
        <tissue evidence="3">Head</tissue>
    </source>
</reference>
<feature type="repeat" description="ANK" evidence="1">
    <location>
        <begin position="265"/>
        <end position="286"/>
    </location>
</feature>